<evidence type="ECO:0000256" key="5">
    <source>
        <dbReference type="ARBA" id="ARBA00022960"/>
    </source>
</evidence>
<organism evidence="9 10">
    <name type="scientific">Candidatus Nealsonbacteria bacterium CG23_combo_of_CG06-09_8_20_14_all_39_25</name>
    <dbReference type="NCBI Taxonomy" id="1974723"/>
    <lineage>
        <taxon>Bacteria</taxon>
        <taxon>Candidatus Nealsoniibacteriota</taxon>
    </lineage>
</organism>
<evidence type="ECO:0000256" key="1">
    <source>
        <dbReference type="ARBA" id="ARBA00004651"/>
    </source>
</evidence>
<evidence type="ECO:0000256" key="4">
    <source>
        <dbReference type="ARBA" id="ARBA00022692"/>
    </source>
</evidence>
<name>A0A2G9YSF3_9BACT</name>
<accession>A0A2G9YSF3</accession>
<comment type="similarity">
    <text evidence="2">Belongs to the MreD family.</text>
</comment>
<keyword evidence="4 8" id="KW-0812">Transmembrane</keyword>
<evidence type="ECO:0000256" key="6">
    <source>
        <dbReference type="ARBA" id="ARBA00022989"/>
    </source>
</evidence>
<gene>
    <name evidence="9" type="ORF">COX38_02140</name>
</gene>
<evidence type="ECO:0000313" key="9">
    <source>
        <dbReference type="EMBL" id="PIP22159.1"/>
    </source>
</evidence>
<evidence type="ECO:0000256" key="7">
    <source>
        <dbReference type="ARBA" id="ARBA00023136"/>
    </source>
</evidence>
<comment type="caution">
    <text evidence="9">The sequence shown here is derived from an EMBL/GenBank/DDBJ whole genome shotgun (WGS) entry which is preliminary data.</text>
</comment>
<keyword evidence="5" id="KW-0133">Cell shape</keyword>
<dbReference type="InterPro" id="IPR007227">
    <property type="entry name" value="Cell_shape_determining_MreD"/>
</dbReference>
<dbReference type="EMBL" id="PCRN01000071">
    <property type="protein sequence ID" value="PIP22159.1"/>
    <property type="molecule type" value="Genomic_DNA"/>
</dbReference>
<proteinExistence type="inferred from homology"/>
<evidence type="ECO:0000256" key="8">
    <source>
        <dbReference type="SAM" id="Phobius"/>
    </source>
</evidence>
<feature type="transmembrane region" description="Helical" evidence="8">
    <location>
        <begin position="56"/>
        <end position="76"/>
    </location>
</feature>
<feature type="transmembrane region" description="Helical" evidence="8">
    <location>
        <begin position="31"/>
        <end position="49"/>
    </location>
</feature>
<comment type="subcellular location">
    <subcellularLocation>
        <location evidence="1">Cell membrane</location>
        <topology evidence="1">Multi-pass membrane protein</topology>
    </subcellularLocation>
</comment>
<dbReference type="Pfam" id="PF04093">
    <property type="entry name" value="MreD"/>
    <property type="match status" value="1"/>
</dbReference>
<evidence type="ECO:0000256" key="2">
    <source>
        <dbReference type="ARBA" id="ARBA00007776"/>
    </source>
</evidence>
<evidence type="ECO:0000313" key="10">
    <source>
        <dbReference type="Proteomes" id="UP000229054"/>
    </source>
</evidence>
<dbReference type="GO" id="GO:0005886">
    <property type="term" value="C:plasma membrane"/>
    <property type="evidence" value="ECO:0007669"/>
    <property type="project" value="UniProtKB-SubCell"/>
</dbReference>
<keyword evidence="6 8" id="KW-1133">Transmembrane helix</keyword>
<feature type="transmembrane region" description="Helical" evidence="8">
    <location>
        <begin position="82"/>
        <end position="100"/>
    </location>
</feature>
<dbReference type="AlphaFoldDB" id="A0A2G9YSF3"/>
<evidence type="ECO:0000256" key="3">
    <source>
        <dbReference type="ARBA" id="ARBA00022475"/>
    </source>
</evidence>
<keyword evidence="7 8" id="KW-0472">Membrane</keyword>
<dbReference type="Proteomes" id="UP000229054">
    <property type="component" value="Unassembled WGS sequence"/>
</dbReference>
<dbReference type="GO" id="GO:0008360">
    <property type="term" value="P:regulation of cell shape"/>
    <property type="evidence" value="ECO:0007669"/>
    <property type="project" value="UniProtKB-KW"/>
</dbReference>
<sequence>MRKLLISLLLFYILILLQVSFLPHFFLFSWSSISNLAFIIIFLIFYLCFSERPEKNSGIISALFAGFFLDIFSGNFLGIDFLGFWTFILAIIAIFIKFFLRRYVRFPLAQ</sequence>
<protein>
    <submittedName>
        <fullName evidence="9">Uncharacterized protein</fullName>
    </submittedName>
</protein>
<keyword evidence="3" id="KW-1003">Cell membrane</keyword>
<reference evidence="9 10" key="1">
    <citation type="submission" date="2017-09" db="EMBL/GenBank/DDBJ databases">
        <title>Depth-based differentiation of microbial function through sediment-hosted aquifers and enrichment of novel symbionts in the deep terrestrial subsurface.</title>
        <authorList>
            <person name="Probst A.J."/>
            <person name="Ladd B."/>
            <person name="Jarett J.K."/>
            <person name="Geller-Mcgrath D.E."/>
            <person name="Sieber C.M."/>
            <person name="Emerson J.B."/>
            <person name="Anantharaman K."/>
            <person name="Thomas B.C."/>
            <person name="Malmstrom R."/>
            <person name="Stieglmeier M."/>
            <person name="Klingl A."/>
            <person name="Woyke T."/>
            <person name="Ryan C.M."/>
            <person name="Banfield J.F."/>
        </authorList>
    </citation>
    <scope>NUCLEOTIDE SEQUENCE [LARGE SCALE GENOMIC DNA]</scope>
    <source>
        <strain evidence="9">CG23_combo_of_CG06-09_8_20_14_all_39_25</strain>
    </source>
</reference>